<gene>
    <name evidence="2" type="ORF">DA075_05570</name>
</gene>
<dbReference type="KEGG" id="mee:DA075_05570"/>
<dbReference type="Proteomes" id="UP000244755">
    <property type="component" value="Chromosome 1"/>
</dbReference>
<dbReference type="EMBL" id="CP028843">
    <property type="protein sequence ID" value="AWB20471.1"/>
    <property type="molecule type" value="Genomic_DNA"/>
</dbReference>
<keyword evidence="1" id="KW-0472">Membrane</keyword>
<proteinExistence type="predicted"/>
<evidence type="ECO:0000313" key="3">
    <source>
        <dbReference type="Proteomes" id="UP000244755"/>
    </source>
</evidence>
<accession>A0A2R4WG09</accession>
<organism evidence="2 3">
    <name type="scientific">Methylobacterium currus</name>
    <dbReference type="NCBI Taxonomy" id="2051553"/>
    <lineage>
        <taxon>Bacteria</taxon>
        <taxon>Pseudomonadati</taxon>
        <taxon>Pseudomonadota</taxon>
        <taxon>Alphaproteobacteria</taxon>
        <taxon>Hyphomicrobiales</taxon>
        <taxon>Methylobacteriaceae</taxon>
        <taxon>Methylobacterium</taxon>
    </lineage>
</organism>
<name>A0A2R4WG09_9HYPH</name>
<feature type="transmembrane region" description="Helical" evidence="1">
    <location>
        <begin position="55"/>
        <end position="75"/>
    </location>
</feature>
<dbReference type="Pfam" id="PF07963">
    <property type="entry name" value="N_methyl"/>
    <property type="match status" value="1"/>
</dbReference>
<keyword evidence="1" id="KW-1133">Transmembrane helix</keyword>
<evidence type="ECO:0000256" key="1">
    <source>
        <dbReference type="SAM" id="Phobius"/>
    </source>
</evidence>
<evidence type="ECO:0000313" key="2">
    <source>
        <dbReference type="EMBL" id="AWB20471.1"/>
    </source>
</evidence>
<keyword evidence="3" id="KW-1185">Reference proteome</keyword>
<keyword evidence="1" id="KW-0812">Transmembrane</keyword>
<protein>
    <submittedName>
        <fullName evidence="2">General secretion pathway protein GspJ</fullName>
    </submittedName>
</protein>
<reference evidence="2 3" key="1">
    <citation type="submission" date="2018-04" db="EMBL/GenBank/DDBJ databases">
        <title>Methylobacterium sp. PR1016A genome.</title>
        <authorList>
            <person name="Park W."/>
        </authorList>
    </citation>
    <scope>NUCLEOTIDE SEQUENCE [LARGE SCALE GENOMIC DNA]</scope>
    <source>
        <strain evidence="2 3">PR1016A</strain>
    </source>
</reference>
<sequence length="250" mass="26062">MDPRHHRPAPGLASRPRAAALADPGHRILGGADLRDADPGEAAVSREAAARQAGFTLVETLVCLALAGLIGVLLLNAVRIAGGASAAAARAAGAEEVQSVRDHLRRTLGSLAQRRPDGRRPTLRGGPDGLVAALAPDQTLERPTEVAVTLAQVPSQALRGGGTVDLVESRSEAETLPGQPMAARSEAILGRIAGLGLRYYGAPADGAQPRWLPDWSRPDRPPLLVEIQVAFPPADSRRWPPLLIALDAGP</sequence>
<dbReference type="NCBIfam" id="TIGR02532">
    <property type="entry name" value="IV_pilin_GFxxxE"/>
    <property type="match status" value="1"/>
</dbReference>
<dbReference type="InterPro" id="IPR012902">
    <property type="entry name" value="N_methyl_site"/>
</dbReference>
<dbReference type="AlphaFoldDB" id="A0A2R4WG09"/>